<accession>A0A1F5Q362</accession>
<sequence length="383" mass="42435">MAKYKNPMKISKRLLNLIFALIAAIIMLVISLTKPNQAMAPENLQPSTTYNLQSTTLFFAGDIMLSRNVARKIYTANDFTLPFQKVADVIKKADIAFANLESPFNNQGDHSIEGSLVFNADPKSVEGLSTVGFDLLSTANNHSFDQGKTGIDFTTAWLASHGVLSIGSGNNCHDGIIIQKKQLKFGFLAYSYAAHNDGGEKPDPLVCDWNDSIQVLTDIEKLKPQVDWLIISAHMGTEYQREPDEKNKILAHAAIDAGADLFIGHHPHWIQSVEQYHGKWIFYSLGNFVFDQMWSQDTKEGLTLLVTYGSSNHPRGEDRASNRGSNPGQIPAFAGMGGIEIKKIELRPVIIEDYCCPRWADPDETAAILKKINLTSPILIDKN</sequence>
<organism evidence="3 4">
    <name type="scientific">Candidatus Doudnabacteria bacterium RIFCSPLOWO2_01_FULL_44_21</name>
    <dbReference type="NCBI Taxonomy" id="1817841"/>
    <lineage>
        <taxon>Bacteria</taxon>
        <taxon>Candidatus Doudnaibacteriota</taxon>
    </lineage>
</organism>
<evidence type="ECO:0000313" key="4">
    <source>
        <dbReference type="Proteomes" id="UP000177281"/>
    </source>
</evidence>
<dbReference type="InterPro" id="IPR019079">
    <property type="entry name" value="Capsule_synth_CapA"/>
</dbReference>
<evidence type="ECO:0000313" key="3">
    <source>
        <dbReference type="EMBL" id="OGE96392.1"/>
    </source>
</evidence>
<reference evidence="3 4" key="1">
    <citation type="journal article" date="2016" name="Nat. Commun.">
        <title>Thousands of microbial genomes shed light on interconnected biogeochemical processes in an aquifer system.</title>
        <authorList>
            <person name="Anantharaman K."/>
            <person name="Brown C.T."/>
            <person name="Hug L.A."/>
            <person name="Sharon I."/>
            <person name="Castelle C.J."/>
            <person name="Probst A.J."/>
            <person name="Thomas B.C."/>
            <person name="Singh A."/>
            <person name="Wilkins M.J."/>
            <person name="Karaoz U."/>
            <person name="Brodie E.L."/>
            <person name="Williams K.H."/>
            <person name="Hubbard S.S."/>
            <person name="Banfield J.F."/>
        </authorList>
    </citation>
    <scope>NUCLEOTIDE SEQUENCE [LARGE SCALE GENOMIC DNA]</scope>
</reference>
<dbReference type="PANTHER" id="PTHR33393">
    <property type="entry name" value="POLYGLUTAMINE SYNTHESIS ACCESSORY PROTEIN RV0574C-RELATED"/>
    <property type="match status" value="1"/>
</dbReference>
<dbReference type="InterPro" id="IPR029052">
    <property type="entry name" value="Metallo-depent_PP-like"/>
</dbReference>
<dbReference type="SMART" id="SM00854">
    <property type="entry name" value="PGA_cap"/>
    <property type="match status" value="1"/>
</dbReference>
<dbReference type="EMBL" id="MFFB01000005">
    <property type="protein sequence ID" value="OGE96392.1"/>
    <property type="molecule type" value="Genomic_DNA"/>
</dbReference>
<feature type="domain" description="Capsule synthesis protein CapA" evidence="2">
    <location>
        <begin position="56"/>
        <end position="292"/>
    </location>
</feature>
<dbReference type="CDD" id="cd07381">
    <property type="entry name" value="MPP_CapA"/>
    <property type="match status" value="1"/>
</dbReference>
<comment type="similarity">
    <text evidence="1">Belongs to the CapA family.</text>
</comment>
<protein>
    <recommendedName>
        <fullName evidence="2">Capsule synthesis protein CapA domain-containing protein</fullName>
    </recommendedName>
</protein>
<name>A0A1F5Q362_9BACT</name>
<dbReference type="STRING" id="1817841.A3B10_01755"/>
<dbReference type="Pfam" id="PF09587">
    <property type="entry name" value="PGA_cap"/>
    <property type="match status" value="1"/>
</dbReference>
<evidence type="ECO:0000259" key="2">
    <source>
        <dbReference type="SMART" id="SM00854"/>
    </source>
</evidence>
<evidence type="ECO:0000256" key="1">
    <source>
        <dbReference type="ARBA" id="ARBA00005662"/>
    </source>
</evidence>
<gene>
    <name evidence="3" type="ORF">A3B10_01755</name>
</gene>
<comment type="caution">
    <text evidence="3">The sequence shown here is derived from an EMBL/GenBank/DDBJ whole genome shotgun (WGS) entry which is preliminary data.</text>
</comment>
<dbReference type="Proteomes" id="UP000177281">
    <property type="component" value="Unassembled WGS sequence"/>
</dbReference>
<dbReference type="PANTHER" id="PTHR33393:SF12">
    <property type="entry name" value="CAPSULE BIOSYNTHESIS PROTEIN CAPA"/>
    <property type="match status" value="1"/>
</dbReference>
<dbReference type="Gene3D" id="3.60.21.10">
    <property type="match status" value="1"/>
</dbReference>
<proteinExistence type="inferred from homology"/>
<dbReference type="AlphaFoldDB" id="A0A1F5Q362"/>
<dbReference type="InterPro" id="IPR052169">
    <property type="entry name" value="CW_Biosynth-Accessory"/>
</dbReference>
<dbReference type="SUPFAM" id="SSF56300">
    <property type="entry name" value="Metallo-dependent phosphatases"/>
    <property type="match status" value="1"/>
</dbReference>